<name>A0ABW7I0P8_9ACTN</name>
<sequence length="42" mass="4867">MTEPSEPLELWDGTRGRAWRAEIHRLQNGLLPQTPGEQLRLI</sequence>
<proteinExistence type="predicted"/>
<evidence type="ECO:0000313" key="2">
    <source>
        <dbReference type="Proteomes" id="UP001607069"/>
    </source>
</evidence>
<comment type="caution">
    <text evidence="1">The sequence shown here is derived from an EMBL/GenBank/DDBJ whole genome shotgun (WGS) entry which is preliminary data.</text>
</comment>
<reference evidence="1 2" key="1">
    <citation type="submission" date="2024-10" db="EMBL/GenBank/DDBJ databases">
        <authorList>
            <person name="Cho J.-C."/>
        </authorList>
    </citation>
    <scope>NUCLEOTIDE SEQUENCE [LARGE SCALE GENOMIC DNA]</scope>
    <source>
        <strain evidence="1 2">KCTC29696</strain>
    </source>
</reference>
<protein>
    <submittedName>
        <fullName evidence="1">Uncharacterized protein</fullName>
    </submittedName>
</protein>
<accession>A0ABW7I0P8</accession>
<dbReference type="Proteomes" id="UP001607069">
    <property type="component" value="Unassembled WGS sequence"/>
</dbReference>
<dbReference type="RefSeq" id="WP_394631345.1">
    <property type="nucleotide sequence ID" value="NZ_BAABEN010000051.1"/>
</dbReference>
<organism evidence="1 2">
    <name type="scientific">Streptomyces chitinivorans</name>
    <dbReference type="NCBI Taxonomy" id="1257027"/>
    <lineage>
        <taxon>Bacteria</taxon>
        <taxon>Bacillati</taxon>
        <taxon>Actinomycetota</taxon>
        <taxon>Actinomycetes</taxon>
        <taxon>Kitasatosporales</taxon>
        <taxon>Streptomycetaceae</taxon>
        <taxon>Streptomyces</taxon>
    </lineage>
</organism>
<evidence type="ECO:0000313" key="1">
    <source>
        <dbReference type="EMBL" id="MFH0251532.1"/>
    </source>
</evidence>
<dbReference type="EMBL" id="JBIHMK010000144">
    <property type="protein sequence ID" value="MFH0251532.1"/>
    <property type="molecule type" value="Genomic_DNA"/>
</dbReference>
<gene>
    <name evidence="1" type="ORF">ACG5V6_25360</name>
</gene>
<keyword evidence="2" id="KW-1185">Reference proteome</keyword>